<dbReference type="InterPro" id="IPR026881">
    <property type="entry name" value="WYL_dom"/>
</dbReference>
<dbReference type="RefSeq" id="WP_184018919.1">
    <property type="nucleotide sequence ID" value="NZ_JACHFD010000010.1"/>
</dbReference>
<proteinExistence type="predicted"/>
<keyword evidence="3" id="KW-1185">Reference proteome</keyword>
<protein>
    <submittedName>
        <fullName evidence="2">Putative DNA-binding transcriptional regulator YafY</fullName>
    </submittedName>
</protein>
<dbReference type="GO" id="GO:0003677">
    <property type="term" value="F:DNA binding"/>
    <property type="evidence" value="ECO:0007669"/>
    <property type="project" value="UniProtKB-KW"/>
</dbReference>
<dbReference type="Proteomes" id="UP000557717">
    <property type="component" value="Unassembled WGS sequence"/>
</dbReference>
<accession>A0A840VBU7</accession>
<dbReference type="PROSITE" id="PS52050">
    <property type="entry name" value="WYL"/>
    <property type="match status" value="1"/>
</dbReference>
<evidence type="ECO:0000259" key="1">
    <source>
        <dbReference type="Pfam" id="PF13280"/>
    </source>
</evidence>
<reference evidence="2 3" key="1">
    <citation type="submission" date="2020-08" db="EMBL/GenBank/DDBJ databases">
        <title>Genomic Encyclopedia of Type Strains, Phase IV (KMG-IV): sequencing the most valuable type-strain genomes for metagenomic binning, comparative biology and taxonomic classification.</title>
        <authorList>
            <person name="Goeker M."/>
        </authorList>
    </citation>
    <scope>NUCLEOTIDE SEQUENCE [LARGE SCALE GENOMIC DNA]</scope>
    <source>
        <strain evidence="2 3">YC6886</strain>
    </source>
</reference>
<sequence length="120" mass="13402">MFFYSRHPFALLLGTCLATKPAFTLNPAIPATVGCTARKIAPVLPLTLADDEATRHLLDAIHRSTPIALYYQGGSHPGVLRKFQPICLYRLDPGGVVYAHGHCLRHREPRTLRLDRIRFA</sequence>
<organism evidence="2 3">
    <name type="scientific">Haloferula luteola</name>
    <dbReference type="NCBI Taxonomy" id="595692"/>
    <lineage>
        <taxon>Bacteria</taxon>
        <taxon>Pseudomonadati</taxon>
        <taxon>Verrucomicrobiota</taxon>
        <taxon>Verrucomicrobiia</taxon>
        <taxon>Verrucomicrobiales</taxon>
        <taxon>Verrucomicrobiaceae</taxon>
        <taxon>Haloferula</taxon>
    </lineage>
</organism>
<feature type="domain" description="WYL" evidence="1">
    <location>
        <begin position="54"/>
        <end position="118"/>
    </location>
</feature>
<dbReference type="PROSITE" id="PS51257">
    <property type="entry name" value="PROKAR_LIPOPROTEIN"/>
    <property type="match status" value="1"/>
</dbReference>
<name>A0A840VBU7_9BACT</name>
<gene>
    <name evidence="2" type="ORF">HNR46_002389</name>
</gene>
<evidence type="ECO:0000313" key="3">
    <source>
        <dbReference type="Proteomes" id="UP000557717"/>
    </source>
</evidence>
<dbReference type="EMBL" id="JACHFD010000010">
    <property type="protein sequence ID" value="MBB5352148.1"/>
    <property type="molecule type" value="Genomic_DNA"/>
</dbReference>
<evidence type="ECO:0000313" key="2">
    <source>
        <dbReference type="EMBL" id="MBB5352148.1"/>
    </source>
</evidence>
<comment type="caution">
    <text evidence="2">The sequence shown here is derived from an EMBL/GenBank/DDBJ whole genome shotgun (WGS) entry which is preliminary data.</text>
</comment>
<keyword evidence="2" id="KW-0238">DNA-binding</keyword>
<dbReference type="AlphaFoldDB" id="A0A840VBU7"/>
<dbReference type="Pfam" id="PF13280">
    <property type="entry name" value="WYL"/>
    <property type="match status" value="1"/>
</dbReference>